<keyword evidence="4" id="KW-1185">Reference proteome</keyword>
<proteinExistence type="predicted"/>
<sequence length="249" mass="25712">MMETPRFRTTALAAGCAIALSALLGACSSAVSAGSPIAKSPTIGTSTTSTSTSITGTNTGSTATSASGSTASSPSATRAPVSTPTAASPPNSAPAPVTAEFLRQSSLPDWPVYQWTAPQLWELNVEHPLPTVCGNALGTQLTHGVWEGVYHSANSQTMATEDIYTFDSASDAAKQMTLSTPKCDRVTVQTTTSFAWQAPEAQGNVTHTLFVLQGAKIAALTLRMSSDHDYNPALDASLLEAMAQRLSGS</sequence>
<comment type="caution">
    <text evidence="3">The sequence shown here is derived from an EMBL/GenBank/DDBJ whole genome shotgun (WGS) entry which is preliminary data.</text>
</comment>
<dbReference type="PROSITE" id="PS51257">
    <property type="entry name" value="PROKAR_LIPOPROTEIN"/>
    <property type="match status" value="1"/>
</dbReference>
<dbReference type="EMBL" id="JAAFYZ010000037">
    <property type="protein sequence ID" value="MBS2547891.1"/>
    <property type="molecule type" value="Genomic_DNA"/>
</dbReference>
<evidence type="ECO:0000313" key="3">
    <source>
        <dbReference type="EMBL" id="MBS2547891.1"/>
    </source>
</evidence>
<evidence type="ECO:0000256" key="1">
    <source>
        <dbReference type="SAM" id="MobiDB-lite"/>
    </source>
</evidence>
<evidence type="ECO:0000313" key="4">
    <source>
        <dbReference type="Proteomes" id="UP000730482"/>
    </source>
</evidence>
<reference evidence="3 4" key="1">
    <citation type="submission" date="2020-02" db="EMBL/GenBank/DDBJ databases">
        <title>Acidophilic actinobacteria isolated from forest soil.</title>
        <authorList>
            <person name="Golinska P."/>
        </authorList>
    </citation>
    <scope>NUCLEOTIDE SEQUENCE [LARGE SCALE GENOMIC DNA]</scope>
    <source>
        <strain evidence="3 4">NL8</strain>
    </source>
</reference>
<keyword evidence="2" id="KW-0732">Signal</keyword>
<gene>
    <name evidence="3" type="ORF">KGQ19_13545</name>
</gene>
<protein>
    <submittedName>
        <fullName evidence="3">Uncharacterized protein</fullName>
    </submittedName>
</protein>
<evidence type="ECO:0000256" key="2">
    <source>
        <dbReference type="SAM" id="SignalP"/>
    </source>
</evidence>
<feature type="signal peptide" evidence="2">
    <location>
        <begin position="1"/>
        <end position="33"/>
    </location>
</feature>
<name>A0ABS5KPC5_9ACTN</name>
<organism evidence="3 4">
    <name type="scientific">Catenulispora pinistramenti</name>
    <dbReference type="NCBI Taxonomy" id="2705254"/>
    <lineage>
        <taxon>Bacteria</taxon>
        <taxon>Bacillati</taxon>
        <taxon>Actinomycetota</taxon>
        <taxon>Actinomycetes</taxon>
        <taxon>Catenulisporales</taxon>
        <taxon>Catenulisporaceae</taxon>
        <taxon>Catenulispora</taxon>
    </lineage>
</organism>
<accession>A0ABS5KPC5</accession>
<feature type="region of interest" description="Disordered" evidence="1">
    <location>
        <begin position="34"/>
        <end position="96"/>
    </location>
</feature>
<dbReference type="RefSeq" id="WP_212009471.1">
    <property type="nucleotide sequence ID" value="NZ_JAAFYZ010000037.1"/>
</dbReference>
<dbReference type="Proteomes" id="UP000730482">
    <property type="component" value="Unassembled WGS sequence"/>
</dbReference>
<feature type="chain" id="PRO_5046229008" evidence="2">
    <location>
        <begin position="34"/>
        <end position="249"/>
    </location>
</feature>